<evidence type="ECO:0000259" key="26">
    <source>
        <dbReference type="SMART" id="SM00822"/>
    </source>
</evidence>
<evidence type="ECO:0000313" key="27">
    <source>
        <dbReference type="EMBL" id="KAK4292312.1"/>
    </source>
</evidence>
<evidence type="ECO:0000256" key="23">
    <source>
        <dbReference type="ARBA" id="ARBA00081936"/>
    </source>
</evidence>
<evidence type="ECO:0000256" key="10">
    <source>
        <dbReference type="ARBA" id="ARBA00023098"/>
    </source>
</evidence>
<feature type="domain" description="Ketoreductase" evidence="26">
    <location>
        <begin position="5"/>
        <end position="189"/>
    </location>
</feature>
<keyword evidence="6" id="KW-0597">Phosphoprotein</keyword>
<dbReference type="GO" id="GO:0005759">
    <property type="term" value="C:mitochondrial matrix"/>
    <property type="evidence" value="ECO:0007669"/>
    <property type="project" value="UniProtKB-SubCell"/>
</dbReference>
<dbReference type="Proteomes" id="UP001292094">
    <property type="component" value="Unassembled WGS sequence"/>
</dbReference>
<dbReference type="AlphaFoldDB" id="A0AAE1NND1"/>
<accession>A0AAE1NND1</accession>
<dbReference type="SUPFAM" id="SSF51735">
    <property type="entry name" value="NAD(P)-binding Rossmann-fold domains"/>
    <property type="match status" value="1"/>
</dbReference>
<evidence type="ECO:0000256" key="8">
    <source>
        <dbReference type="ARBA" id="ARBA00023002"/>
    </source>
</evidence>
<comment type="subunit">
    <text evidence="18">Heterotetramer with CBR4; contains two molecules of HSD17B8 and CBR4.</text>
</comment>
<evidence type="ECO:0000256" key="22">
    <source>
        <dbReference type="ARBA" id="ARBA00081419"/>
    </source>
</evidence>
<evidence type="ECO:0000256" key="20">
    <source>
        <dbReference type="ARBA" id="ARBA00070911"/>
    </source>
</evidence>
<evidence type="ECO:0000256" key="13">
    <source>
        <dbReference type="ARBA" id="ARBA00037929"/>
    </source>
</evidence>
<comment type="caution">
    <text evidence="27">The sequence shown here is derived from an EMBL/GenBank/DDBJ whole genome shotgun (WGS) entry which is preliminary data.</text>
</comment>
<evidence type="ECO:0000256" key="12">
    <source>
        <dbReference type="ARBA" id="ARBA00023160"/>
    </source>
</evidence>
<dbReference type="GO" id="GO:0048038">
    <property type="term" value="F:quinone binding"/>
    <property type="evidence" value="ECO:0007669"/>
    <property type="project" value="TreeGrafter"/>
</dbReference>
<evidence type="ECO:0000256" key="2">
    <source>
        <dbReference type="ARBA" id="ARBA00005194"/>
    </source>
</evidence>
<evidence type="ECO:0000256" key="9">
    <source>
        <dbReference type="ARBA" id="ARBA00023027"/>
    </source>
</evidence>
<comment type="pathway">
    <text evidence="2">Lipid metabolism; fatty acid biosynthesis.</text>
</comment>
<evidence type="ECO:0000256" key="15">
    <source>
        <dbReference type="ARBA" id="ARBA00050232"/>
    </source>
</evidence>
<keyword evidence="11" id="KW-0496">Mitochondrion</keyword>
<evidence type="ECO:0000256" key="4">
    <source>
        <dbReference type="ARBA" id="ARBA00012456"/>
    </source>
</evidence>
<dbReference type="Pfam" id="PF13561">
    <property type="entry name" value="adh_short_C2"/>
    <property type="match status" value="1"/>
</dbReference>
<protein>
    <recommendedName>
        <fullName evidence="20">(3R)-3-hydroxyacyl-CoA dehydrogenase</fullName>
        <ecNumber evidence="19">1.1.1.239</ecNumber>
        <ecNumber evidence="4">1.1.1.n12</ecNumber>
    </recommendedName>
    <alternativeName>
        <fullName evidence="22">17-beta-hydroxysteroid dehydrogenase 8</fullName>
    </alternativeName>
    <alternativeName>
        <fullName evidence="21">3-ketoacyl-[acyl-carrier-protein] reductase alpha subunit</fullName>
    </alternativeName>
    <alternativeName>
        <fullName evidence="24">3-oxoacyl-[acyl-carrier-protein] reductase</fullName>
    </alternativeName>
    <alternativeName>
        <fullName evidence="25">Estradiol 17-beta-dehydrogenase 8</fullName>
    </alternativeName>
    <alternativeName>
        <fullName evidence="23">Testosterone 17-beta-dehydrogenase 8</fullName>
    </alternativeName>
</protein>
<dbReference type="GO" id="GO:0047035">
    <property type="term" value="F:testosterone dehydrogenase (NAD+) activity"/>
    <property type="evidence" value="ECO:0007669"/>
    <property type="project" value="UniProtKB-EC"/>
</dbReference>
<evidence type="ECO:0000256" key="5">
    <source>
        <dbReference type="ARBA" id="ARBA00022516"/>
    </source>
</evidence>
<dbReference type="InterPro" id="IPR020904">
    <property type="entry name" value="Sc_DH/Rdtase_CS"/>
</dbReference>
<evidence type="ECO:0000256" key="17">
    <source>
        <dbReference type="ARBA" id="ARBA00052680"/>
    </source>
</evidence>
<keyword evidence="10" id="KW-0443">Lipid metabolism</keyword>
<evidence type="ECO:0000256" key="18">
    <source>
        <dbReference type="ARBA" id="ARBA00065174"/>
    </source>
</evidence>
<dbReference type="Gene3D" id="3.40.50.720">
    <property type="entry name" value="NAD(P)-binding Rossmann-like Domain"/>
    <property type="match status" value="1"/>
</dbReference>
<evidence type="ECO:0000256" key="24">
    <source>
        <dbReference type="ARBA" id="ARBA00083097"/>
    </source>
</evidence>
<evidence type="ECO:0000256" key="19">
    <source>
        <dbReference type="ARBA" id="ARBA00066822"/>
    </source>
</evidence>
<evidence type="ECO:0000313" key="28">
    <source>
        <dbReference type="Proteomes" id="UP001292094"/>
    </source>
</evidence>
<keyword evidence="8" id="KW-0560">Oxidoreductase</keyword>
<organism evidence="27 28">
    <name type="scientific">Petrolisthes manimaculis</name>
    <dbReference type="NCBI Taxonomy" id="1843537"/>
    <lineage>
        <taxon>Eukaryota</taxon>
        <taxon>Metazoa</taxon>
        <taxon>Ecdysozoa</taxon>
        <taxon>Arthropoda</taxon>
        <taxon>Crustacea</taxon>
        <taxon>Multicrustacea</taxon>
        <taxon>Malacostraca</taxon>
        <taxon>Eumalacostraca</taxon>
        <taxon>Eucarida</taxon>
        <taxon>Decapoda</taxon>
        <taxon>Pleocyemata</taxon>
        <taxon>Anomura</taxon>
        <taxon>Galatheoidea</taxon>
        <taxon>Porcellanidae</taxon>
        <taxon>Petrolisthes</taxon>
    </lineage>
</organism>
<evidence type="ECO:0000256" key="6">
    <source>
        <dbReference type="ARBA" id="ARBA00022553"/>
    </source>
</evidence>
<proteinExistence type="inferred from homology"/>
<dbReference type="PANTHER" id="PTHR42760">
    <property type="entry name" value="SHORT-CHAIN DEHYDROGENASES/REDUCTASES FAMILY MEMBER"/>
    <property type="match status" value="1"/>
</dbReference>
<dbReference type="EMBL" id="JAWZYT010004871">
    <property type="protein sequence ID" value="KAK4292312.1"/>
    <property type="molecule type" value="Genomic_DNA"/>
</dbReference>
<dbReference type="GO" id="GO:0006633">
    <property type="term" value="P:fatty acid biosynthetic process"/>
    <property type="evidence" value="ECO:0007669"/>
    <property type="project" value="UniProtKB-KW"/>
</dbReference>
<comment type="catalytic activity">
    <reaction evidence="16">
        <text>17beta-hydroxy-5alpha-androstan-3-one + NAD(+) = 5alpha-androstan-3,17-dione + NADH + H(+)</text>
        <dbReference type="Rhea" id="RHEA:41992"/>
        <dbReference type="ChEBI" id="CHEBI:15378"/>
        <dbReference type="ChEBI" id="CHEBI:15994"/>
        <dbReference type="ChEBI" id="CHEBI:16330"/>
        <dbReference type="ChEBI" id="CHEBI:57540"/>
        <dbReference type="ChEBI" id="CHEBI:57945"/>
    </reaction>
    <physiologicalReaction direction="left-to-right" evidence="16">
        <dbReference type="Rhea" id="RHEA:41993"/>
    </physiologicalReaction>
</comment>
<dbReference type="PROSITE" id="PS00061">
    <property type="entry name" value="ADH_SHORT"/>
    <property type="match status" value="1"/>
</dbReference>
<dbReference type="SMART" id="SM00822">
    <property type="entry name" value="PKS_KR"/>
    <property type="match status" value="1"/>
</dbReference>
<evidence type="ECO:0000256" key="3">
    <source>
        <dbReference type="ARBA" id="ARBA00006484"/>
    </source>
</evidence>
<dbReference type="EC" id="1.1.1.239" evidence="19"/>
<evidence type="ECO:0000256" key="7">
    <source>
        <dbReference type="ARBA" id="ARBA00022832"/>
    </source>
</evidence>
<dbReference type="InterPro" id="IPR057326">
    <property type="entry name" value="KR_dom"/>
</dbReference>
<comment type="subcellular location">
    <subcellularLocation>
        <location evidence="1">Mitochondrion matrix</location>
    </subcellularLocation>
</comment>
<comment type="catalytic activity">
    <reaction evidence="14">
        <text>17beta-estradiol + NAD(+) = estrone + NADH + H(+)</text>
        <dbReference type="Rhea" id="RHEA:24612"/>
        <dbReference type="ChEBI" id="CHEBI:15378"/>
        <dbReference type="ChEBI" id="CHEBI:16469"/>
        <dbReference type="ChEBI" id="CHEBI:17263"/>
        <dbReference type="ChEBI" id="CHEBI:57540"/>
        <dbReference type="ChEBI" id="CHEBI:57945"/>
        <dbReference type="EC" id="1.1.1.62"/>
    </reaction>
    <physiologicalReaction direction="left-to-right" evidence="14">
        <dbReference type="Rhea" id="RHEA:24613"/>
    </physiologicalReaction>
    <physiologicalReaction direction="right-to-left" evidence="14">
        <dbReference type="Rhea" id="RHEA:24614"/>
    </physiologicalReaction>
</comment>
<evidence type="ECO:0000256" key="14">
    <source>
        <dbReference type="ARBA" id="ARBA00049069"/>
    </source>
</evidence>
<keyword evidence="9" id="KW-0520">NAD</keyword>
<dbReference type="FunFam" id="3.40.50.720:FF:000231">
    <property type="entry name" value="Estradiol 17-beta-dehydrogenase 8"/>
    <property type="match status" value="1"/>
</dbReference>
<comment type="catalytic activity">
    <reaction evidence="15">
        <text>testosterone + NAD(+) = androst-4-ene-3,17-dione + NADH + H(+)</text>
        <dbReference type="Rhea" id="RHEA:14929"/>
        <dbReference type="ChEBI" id="CHEBI:15378"/>
        <dbReference type="ChEBI" id="CHEBI:16422"/>
        <dbReference type="ChEBI" id="CHEBI:17347"/>
        <dbReference type="ChEBI" id="CHEBI:57540"/>
        <dbReference type="ChEBI" id="CHEBI:57945"/>
        <dbReference type="EC" id="1.1.1.239"/>
    </reaction>
    <physiologicalReaction direction="left-to-right" evidence="15">
        <dbReference type="Rhea" id="RHEA:14930"/>
    </physiologicalReaction>
</comment>
<dbReference type="PRINTS" id="PR00081">
    <property type="entry name" value="GDHRDH"/>
</dbReference>
<evidence type="ECO:0000256" key="25">
    <source>
        <dbReference type="ARBA" id="ARBA00083258"/>
    </source>
</evidence>
<keyword evidence="12" id="KW-0275">Fatty acid biosynthesis</keyword>
<reference evidence="27" key="1">
    <citation type="submission" date="2023-11" db="EMBL/GenBank/DDBJ databases">
        <title>Genome assemblies of two species of porcelain crab, Petrolisthes cinctipes and Petrolisthes manimaculis (Anomura: Porcellanidae).</title>
        <authorList>
            <person name="Angst P."/>
        </authorList>
    </citation>
    <scope>NUCLEOTIDE SEQUENCE</scope>
    <source>
        <strain evidence="27">PB745_02</strain>
        <tissue evidence="27">Gill</tissue>
    </source>
</reference>
<gene>
    <name evidence="27" type="ORF">Pmani_034909</name>
</gene>
<name>A0AAE1NND1_9EUCA</name>
<keyword evidence="7" id="KW-0276">Fatty acid metabolism</keyword>
<keyword evidence="28" id="KW-1185">Reference proteome</keyword>
<evidence type="ECO:0000256" key="1">
    <source>
        <dbReference type="ARBA" id="ARBA00004305"/>
    </source>
</evidence>
<dbReference type="EC" id="1.1.1.n12" evidence="4"/>
<dbReference type="InterPro" id="IPR002347">
    <property type="entry name" value="SDR_fam"/>
</dbReference>
<dbReference type="PANTHER" id="PTHR42760:SF83">
    <property type="entry name" value="(3R)-3-HYDROXYACYL-COA DEHYDROGENASE"/>
    <property type="match status" value="1"/>
</dbReference>
<sequence length="244" mass="25649">MVAGKIVLVTGGGNGIGRALCRLLARDGARVVAADRVSTSAQETVNSLSNPKSHLALELDVSDKSSVETGIKCIIETFKAPPSLVANVAGITRDFPILQMNERAFTDVIDVNLKGTFLVTQAAVKALVEHGGKDGAVVNVSSISSKGNYGQANYSASKAGVEAFTKTAAIEFAKLGVRVNCVMPGFTQTAMVETVPEKVKQKVLMMTPLKRFGQPEELAEVIAFLLSDKSSFMTGAKVKVTGGM</sequence>
<dbReference type="GO" id="GO:0004303">
    <property type="term" value="F:estradiol 17-beta-dehydrogenase [NAD(P)+] activity"/>
    <property type="evidence" value="ECO:0007669"/>
    <property type="project" value="UniProtKB-EC"/>
</dbReference>
<evidence type="ECO:0000256" key="16">
    <source>
        <dbReference type="ARBA" id="ARBA00050435"/>
    </source>
</evidence>
<evidence type="ECO:0000256" key="11">
    <source>
        <dbReference type="ARBA" id="ARBA00023128"/>
    </source>
</evidence>
<dbReference type="InterPro" id="IPR036291">
    <property type="entry name" value="NAD(P)-bd_dom_sf"/>
</dbReference>
<dbReference type="PRINTS" id="PR00080">
    <property type="entry name" value="SDRFAMILY"/>
</dbReference>
<comment type="pathway">
    <text evidence="13">Steroid biosynthesis; estrogen biosynthesis.</text>
</comment>
<dbReference type="GO" id="GO:0008210">
    <property type="term" value="P:estrogen metabolic process"/>
    <property type="evidence" value="ECO:0007669"/>
    <property type="project" value="UniProtKB-ARBA"/>
</dbReference>
<comment type="catalytic activity">
    <reaction evidence="17">
        <text>a (3R)-3-hydroxyacyl-CoA + NAD(+) = a 3-oxoacyl-CoA + NADH + H(+)</text>
        <dbReference type="Rhea" id="RHEA:32711"/>
        <dbReference type="ChEBI" id="CHEBI:15378"/>
        <dbReference type="ChEBI" id="CHEBI:57319"/>
        <dbReference type="ChEBI" id="CHEBI:57540"/>
        <dbReference type="ChEBI" id="CHEBI:57945"/>
        <dbReference type="ChEBI" id="CHEBI:90726"/>
        <dbReference type="EC" id="1.1.1.n12"/>
    </reaction>
    <physiologicalReaction direction="left-to-right" evidence="17">
        <dbReference type="Rhea" id="RHEA:32712"/>
    </physiologicalReaction>
</comment>
<comment type="similarity">
    <text evidence="3">Belongs to the short-chain dehydrogenases/reductases (SDR) family.</text>
</comment>
<evidence type="ECO:0000256" key="21">
    <source>
        <dbReference type="ARBA" id="ARBA00077835"/>
    </source>
</evidence>
<keyword evidence="5" id="KW-0444">Lipid biosynthesis</keyword>